<gene>
    <name evidence="2" type="ORF">BJ085DRAFT_37113</name>
</gene>
<proteinExistence type="predicted"/>
<organism evidence="2 3">
    <name type="scientific">Dimargaris cristalligena</name>
    <dbReference type="NCBI Taxonomy" id="215637"/>
    <lineage>
        <taxon>Eukaryota</taxon>
        <taxon>Fungi</taxon>
        <taxon>Fungi incertae sedis</taxon>
        <taxon>Zoopagomycota</taxon>
        <taxon>Kickxellomycotina</taxon>
        <taxon>Dimargaritomycetes</taxon>
        <taxon>Dimargaritales</taxon>
        <taxon>Dimargaritaceae</taxon>
        <taxon>Dimargaris</taxon>
    </lineage>
</organism>
<dbReference type="AlphaFoldDB" id="A0A4P9ZZH3"/>
<dbReference type="EMBL" id="ML002326">
    <property type="protein sequence ID" value="RKP38828.1"/>
    <property type="molecule type" value="Genomic_DNA"/>
</dbReference>
<protein>
    <submittedName>
        <fullName evidence="2">Uncharacterized protein</fullName>
    </submittedName>
</protein>
<keyword evidence="3" id="KW-1185">Reference proteome</keyword>
<feature type="compositionally biased region" description="Polar residues" evidence="1">
    <location>
        <begin position="67"/>
        <end position="77"/>
    </location>
</feature>
<reference evidence="3" key="1">
    <citation type="journal article" date="2018" name="Nat. Microbiol.">
        <title>Leveraging single-cell genomics to expand the fungal tree of life.</title>
        <authorList>
            <person name="Ahrendt S.R."/>
            <person name="Quandt C.A."/>
            <person name="Ciobanu D."/>
            <person name="Clum A."/>
            <person name="Salamov A."/>
            <person name="Andreopoulos B."/>
            <person name="Cheng J.F."/>
            <person name="Woyke T."/>
            <person name="Pelin A."/>
            <person name="Henrissat B."/>
            <person name="Reynolds N.K."/>
            <person name="Benny G.L."/>
            <person name="Smith M.E."/>
            <person name="James T.Y."/>
            <person name="Grigoriev I.V."/>
        </authorList>
    </citation>
    <scope>NUCLEOTIDE SEQUENCE [LARGE SCALE GENOMIC DNA]</scope>
    <source>
        <strain evidence="3">RSA 468</strain>
    </source>
</reference>
<evidence type="ECO:0000256" key="1">
    <source>
        <dbReference type="SAM" id="MobiDB-lite"/>
    </source>
</evidence>
<sequence>MRSYNLISVCGMLLYIQQGERVLAAPSSLIGTPPSLSFDAFEPAPVDGAYVRAESIHSISSKDDTEYNPTGRGNPTLDSADPEYLEPYASQYKGLLGGYVLYSSDQKIGSITQANPEIPATHLLVELATDPQASIEYLYKPWAAQFNPPSSLPSTEFYQQYPSSSLSARDITIWQRMLIDQYLILVSQSDAVAPTLAALRPLVVTSIQYWLAALKLVYAEQELEYANNSRASLYNRPQFTPLSAEKEEKALQAVAPENIYEAIDASRSEAEAHLCMYSTYWSEDIATDNLQQTISKEVFENLCDITAMEDSTVVKLFQAAKAQQQPSLQAYISQNYPQAAATLASKGQFLDIIIYHYSIAQMNQ</sequence>
<accession>A0A4P9ZZH3</accession>
<feature type="region of interest" description="Disordered" evidence="1">
    <location>
        <begin position="61"/>
        <end position="82"/>
    </location>
</feature>
<name>A0A4P9ZZH3_9FUNG</name>
<dbReference type="Proteomes" id="UP000268162">
    <property type="component" value="Unassembled WGS sequence"/>
</dbReference>
<evidence type="ECO:0000313" key="3">
    <source>
        <dbReference type="Proteomes" id="UP000268162"/>
    </source>
</evidence>
<evidence type="ECO:0000313" key="2">
    <source>
        <dbReference type="EMBL" id="RKP38828.1"/>
    </source>
</evidence>